<comment type="function">
    <text evidence="4">Nucleoside triphosphate pyrophosphatase. May have a dual role in cell division arrest and in preventing the incorporation of modified nucleotides into cellular nucleic acids.</text>
</comment>
<evidence type="ECO:0000256" key="3">
    <source>
        <dbReference type="ARBA" id="ARBA00023080"/>
    </source>
</evidence>
<dbReference type="NCBIfam" id="NF002690">
    <property type="entry name" value="PRK02478.1"/>
    <property type="match status" value="1"/>
</dbReference>
<proteinExistence type="inferred from homology"/>
<dbReference type="Pfam" id="PF02545">
    <property type="entry name" value="Maf"/>
    <property type="match status" value="1"/>
</dbReference>
<evidence type="ECO:0000313" key="5">
    <source>
        <dbReference type="EMBL" id="SSC68763.1"/>
    </source>
</evidence>
<dbReference type="GO" id="GO:0047429">
    <property type="term" value="F:nucleoside triphosphate diphosphatase activity"/>
    <property type="evidence" value="ECO:0007669"/>
    <property type="project" value="UniProtKB-EC"/>
</dbReference>
<dbReference type="OrthoDB" id="9813962at2"/>
<sequence>MTDTLVLASASPSRRKLMENAGLVFKAVAANVDERAIEQELVPRALGPGDLAIELAAAKALEVSRRFPAALVIGCDQTMSLGERVFHKPADRAEARSTLCALRGREHRLNSGIVLAREGRELWRHLSTADLSMRTFSDAFLESYLERCGEKVMESVGCYQLEGIGIQLFNSITGDYFTILGLPLLPLLEQLRALGELDG</sequence>
<dbReference type="InterPro" id="IPR029001">
    <property type="entry name" value="ITPase-like_fam"/>
</dbReference>
<keyword evidence="3 4" id="KW-0546">Nucleotide metabolism</keyword>
<dbReference type="GO" id="GO:0009117">
    <property type="term" value="P:nucleotide metabolic process"/>
    <property type="evidence" value="ECO:0007669"/>
    <property type="project" value="UniProtKB-KW"/>
</dbReference>
<dbReference type="PIRSF" id="PIRSF006305">
    <property type="entry name" value="Maf"/>
    <property type="match status" value="1"/>
</dbReference>
<dbReference type="RefSeq" id="WP_115671422.1">
    <property type="nucleotide sequence ID" value="NZ_UEYP01000009.1"/>
</dbReference>
<accession>A0A376AMZ4</accession>
<dbReference type="STRING" id="1336235.GCA_000518785_03724"/>
<evidence type="ECO:0000313" key="6">
    <source>
        <dbReference type="Proteomes" id="UP000254764"/>
    </source>
</evidence>
<evidence type="ECO:0000256" key="1">
    <source>
        <dbReference type="ARBA" id="ARBA00001968"/>
    </source>
</evidence>
<dbReference type="Proteomes" id="UP000254764">
    <property type="component" value="Unassembled WGS sequence"/>
</dbReference>
<dbReference type="SUPFAM" id="SSF52972">
    <property type="entry name" value="ITPase-like"/>
    <property type="match status" value="1"/>
</dbReference>
<dbReference type="EC" id="3.6.1.9" evidence="4"/>
<keyword evidence="4" id="KW-0963">Cytoplasm</keyword>
<dbReference type="PANTHER" id="PTHR43213">
    <property type="entry name" value="BIFUNCTIONAL DTTP/UTP PYROPHOSPHATASE/METHYLTRANSFERASE PROTEIN-RELATED"/>
    <property type="match status" value="1"/>
</dbReference>
<comment type="catalytic activity">
    <reaction evidence="4">
        <text>a ribonucleoside 5'-triphosphate + H2O = a ribonucleoside 5'-phosphate + diphosphate + H(+)</text>
        <dbReference type="Rhea" id="RHEA:23996"/>
        <dbReference type="ChEBI" id="CHEBI:15377"/>
        <dbReference type="ChEBI" id="CHEBI:15378"/>
        <dbReference type="ChEBI" id="CHEBI:33019"/>
        <dbReference type="ChEBI" id="CHEBI:58043"/>
        <dbReference type="ChEBI" id="CHEBI:61557"/>
        <dbReference type="EC" id="3.6.1.9"/>
    </reaction>
</comment>
<organism evidence="5 6">
    <name type="scientific">Ciceribacter selenitireducens ATCC BAA-1503</name>
    <dbReference type="NCBI Taxonomy" id="1336235"/>
    <lineage>
        <taxon>Bacteria</taxon>
        <taxon>Pseudomonadati</taxon>
        <taxon>Pseudomonadota</taxon>
        <taxon>Alphaproteobacteria</taxon>
        <taxon>Hyphomicrobiales</taxon>
        <taxon>Rhizobiaceae</taxon>
        <taxon>Ciceribacter</taxon>
    </lineage>
</organism>
<gene>
    <name evidence="5" type="ORF">RHIZ70_4471</name>
</gene>
<dbReference type="InterPro" id="IPR003697">
    <property type="entry name" value="Maf-like"/>
</dbReference>
<feature type="active site" description="Proton acceptor" evidence="4">
    <location>
        <position position="76"/>
    </location>
</feature>
<comment type="cofactor">
    <cofactor evidence="1 4">
        <name>a divalent metal cation</name>
        <dbReference type="ChEBI" id="CHEBI:60240"/>
    </cofactor>
</comment>
<dbReference type="PANTHER" id="PTHR43213:SF5">
    <property type="entry name" value="BIFUNCTIONAL DTTP_UTP PYROPHOSPHATASE_METHYLTRANSFERASE PROTEIN-RELATED"/>
    <property type="match status" value="1"/>
</dbReference>
<protein>
    <recommendedName>
        <fullName evidence="4">Nucleoside triphosphate pyrophosphatase</fullName>
        <ecNumber evidence="4">3.6.1.9</ecNumber>
    </recommendedName>
    <alternativeName>
        <fullName evidence="4">Nucleotide pyrophosphatase</fullName>
        <shortName evidence="4">Nucleotide PPase</shortName>
    </alternativeName>
</protein>
<reference evidence="6" key="1">
    <citation type="submission" date="2018-07" db="EMBL/GenBank/DDBJ databases">
        <authorList>
            <person name="Peiro R."/>
            <person name="Begona"/>
            <person name="Cbmso G."/>
            <person name="Lopez M."/>
            <person name="Gonzalez S."/>
        </authorList>
    </citation>
    <scope>NUCLEOTIDE SEQUENCE [LARGE SCALE GENOMIC DNA]</scope>
</reference>
<evidence type="ECO:0000256" key="2">
    <source>
        <dbReference type="ARBA" id="ARBA00022801"/>
    </source>
</evidence>
<dbReference type="EMBL" id="UEYP01000009">
    <property type="protein sequence ID" value="SSC68763.1"/>
    <property type="molecule type" value="Genomic_DNA"/>
</dbReference>
<dbReference type="NCBIfam" id="TIGR00172">
    <property type="entry name" value="maf"/>
    <property type="match status" value="1"/>
</dbReference>
<comment type="subcellular location">
    <subcellularLocation>
        <location evidence="4">Cytoplasm</location>
    </subcellularLocation>
</comment>
<dbReference type="HAMAP" id="MF_00528">
    <property type="entry name" value="Maf"/>
    <property type="match status" value="1"/>
</dbReference>
<name>A0A376AMZ4_9HYPH</name>
<dbReference type="Gene3D" id="3.90.950.10">
    <property type="match status" value="1"/>
</dbReference>
<comment type="caution">
    <text evidence="4">Lacks conserved residue(s) required for the propagation of feature annotation.</text>
</comment>
<keyword evidence="6" id="KW-1185">Reference proteome</keyword>
<dbReference type="GO" id="GO:0005737">
    <property type="term" value="C:cytoplasm"/>
    <property type="evidence" value="ECO:0007669"/>
    <property type="project" value="UniProtKB-SubCell"/>
</dbReference>
<evidence type="ECO:0000256" key="4">
    <source>
        <dbReference type="HAMAP-Rule" id="MF_00528"/>
    </source>
</evidence>
<dbReference type="AlphaFoldDB" id="A0A376AMZ4"/>
<keyword evidence="2 4" id="KW-0378">Hydrolase</keyword>
<comment type="catalytic activity">
    <reaction evidence="4">
        <text>a 2'-deoxyribonucleoside 5'-triphosphate + H2O = a 2'-deoxyribonucleoside 5'-phosphate + diphosphate + H(+)</text>
        <dbReference type="Rhea" id="RHEA:44644"/>
        <dbReference type="ChEBI" id="CHEBI:15377"/>
        <dbReference type="ChEBI" id="CHEBI:15378"/>
        <dbReference type="ChEBI" id="CHEBI:33019"/>
        <dbReference type="ChEBI" id="CHEBI:61560"/>
        <dbReference type="ChEBI" id="CHEBI:65317"/>
        <dbReference type="EC" id="3.6.1.9"/>
    </reaction>
</comment>
<comment type="similarity">
    <text evidence="4">Belongs to the Maf family.</text>
</comment>
<dbReference type="CDD" id="cd00555">
    <property type="entry name" value="Maf"/>
    <property type="match status" value="1"/>
</dbReference>